<gene>
    <name evidence="1" type="ORF">GOCE00092_LOCUS2167</name>
</gene>
<sequence>MEGIYYDTLGVCLDAKAFDSPTGFANLILQDMETYRPASLVLREQRGLFPARGCPEIMKVLCGDAEPSDMADFVLRRPAMELLRSLLKGEYLLEWTLELEVTKDSYHVSCVTLPSI</sequence>
<evidence type="ECO:0000313" key="1">
    <source>
        <dbReference type="EMBL" id="CAD9273260.1"/>
    </source>
</evidence>
<proteinExistence type="predicted"/>
<organism evidence="1">
    <name type="scientific">Grammatophora oceanica</name>
    <dbReference type="NCBI Taxonomy" id="210454"/>
    <lineage>
        <taxon>Eukaryota</taxon>
        <taxon>Sar</taxon>
        <taxon>Stramenopiles</taxon>
        <taxon>Ochrophyta</taxon>
        <taxon>Bacillariophyta</taxon>
        <taxon>Fragilariophyceae</taxon>
        <taxon>Fragilariophycidae</taxon>
        <taxon>Rhabdonematales</taxon>
        <taxon>Grammatophoraceae</taxon>
        <taxon>Grammatophora</taxon>
    </lineage>
</organism>
<dbReference type="EMBL" id="HBGK01004111">
    <property type="protein sequence ID" value="CAD9273260.1"/>
    <property type="molecule type" value="Transcribed_RNA"/>
</dbReference>
<protein>
    <submittedName>
        <fullName evidence="1">Uncharacterized protein</fullName>
    </submittedName>
</protein>
<accession>A0A7S1Y119</accession>
<reference evidence="1" key="1">
    <citation type="submission" date="2021-01" db="EMBL/GenBank/DDBJ databases">
        <authorList>
            <person name="Corre E."/>
            <person name="Pelletier E."/>
            <person name="Niang G."/>
            <person name="Scheremetjew M."/>
            <person name="Finn R."/>
            <person name="Kale V."/>
            <person name="Holt S."/>
            <person name="Cochrane G."/>
            <person name="Meng A."/>
            <person name="Brown T."/>
            <person name="Cohen L."/>
        </authorList>
    </citation>
    <scope>NUCLEOTIDE SEQUENCE</scope>
    <source>
        <strain evidence="1">CCMP 410</strain>
    </source>
</reference>
<name>A0A7S1Y119_9STRA</name>
<dbReference type="AlphaFoldDB" id="A0A7S1Y119"/>